<keyword evidence="3" id="KW-1185">Reference proteome</keyword>
<evidence type="ECO:0000313" key="3">
    <source>
        <dbReference type="Proteomes" id="UP001177670"/>
    </source>
</evidence>
<gene>
    <name evidence="2" type="ORF">K0M31_000385</name>
</gene>
<reference evidence="2" key="1">
    <citation type="submission" date="2021-10" db="EMBL/GenBank/DDBJ databases">
        <title>Melipona bicolor Genome sequencing and assembly.</title>
        <authorList>
            <person name="Araujo N.S."/>
            <person name="Arias M.C."/>
        </authorList>
    </citation>
    <scope>NUCLEOTIDE SEQUENCE</scope>
    <source>
        <strain evidence="2">USP_2M_L1-L4_2017</strain>
        <tissue evidence="2">Whole body</tissue>
    </source>
</reference>
<dbReference type="EMBL" id="JAHYIQ010000001">
    <property type="protein sequence ID" value="KAK1135811.1"/>
    <property type="molecule type" value="Genomic_DNA"/>
</dbReference>
<evidence type="ECO:0000313" key="2">
    <source>
        <dbReference type="EMBL" id="KAK1135811.1"/>
    </source>
</evidence>
<accession>A0AA40GDG7</accession>
<name>A0AA40GDG7_9HYME</name>
<feature type="compositionally biased region" description="Basic and acidic residues" evidence="1">
    <location>
        <begin position="44"/>
        <end position="53"/>
    </location>
</feature>
<feature type="compositionally biased region" description="Polar residues" evidence="1">
    <location>
        <begin position="1"/>
        <end position="13"/>
    </location>
</feature>
<sequence length="72" mass="8356">MNKNISRAVTNIPKSDRDSQPRRKARRNDRAPELRSRRRGKERRRTEEGEKKRNGPACVKAAACIGEIEVRQ</sequence>
<dbReference type="AlphaFoldDB" id="A0AA40GDG7"/>
<organism evidence="2 3">
    <name type="scientific">Melipona bicolor</name>
    <dbReference type="NCBI Taxonomy" id="60889"/>
    <lineage>
        <taxon>Eukaryota</taxon>
        <taxon>Metazoa</taxon>
        <taxon>Ecdysozoa</taxon>
        <taxon>Arthropoda</taxon>
        <taxon>Hexapoda</taxon>
        <taxon>Insecta</taxon>
        <taxon>Pterygota</taxon>
        <taxon>Neoptera</taxon>
        <taxon>Endopterygota</taxon>
        <taxon>Hymenoptera</taxon>
        <taxon>Apocrita</taxon>
        <taxon>Aculeata</taxon>
        <taxon>Apoidea</taxon>
        <taxon>Anthophila</taxon>
        <taxon>Apidae</taxon>
        <taxon>Melipona</taxon>
    </lineage>
</organism>
<comment type="caution">
    <text evidence="2">The sequence shown here is derived from an EMBL/GenBank/DDBJ whole genome shotgun (WGS) entry which is preliminary data.</text>
</comment>
<dbReference type="Proteomes" id="UP001177670">
    <property type="component" value="Unassembled WGS sequence"/>
</dbReference>
<evidence type="ECO:0000256" key="1">
    <source>
        <dbReference type="SAM" id="MobiDB-lite"/>
    </source>
</evidence>
<proteinExistence type="predicted"/>
<feature type="region of interest" description="Disordered" evidence="1">
    <location>
        <begin position="1"/>
        <end position="57"/>
    </location>
</feature>
<protein>
    <submittedName>
        <fullName evidence="2">Uncharacterized protein</fullName>
    </submittedName>
</protein>